<evidence type="ECO:0000313" key="3">
    <source>
        <dbReference type="Proteomes" id="UP000316621"/>
    </source>
</evidence>
<protein>
    <submittedName>
        <fullName evidence="2">Uncharacterized protein</fullName>
    </submittedName>
</protein>
<keyword evidence="3" id="KW-1185">Reference proteome</keyword>
<dbReference type="AlphaFoldDB" id="A0A4Y7L4H4"/>
<dbReference type="Proteomes" id="UP000316621">
    <property type="component" value="Chromosome 9"/>
</dbReference>
<organism evidence="2 3">
    <name type="scientific">Papaver somniferum</name>
    <name type="common">Opium poppy</name>
    <dbReference type="NCBI Taxonomy" id="3469"/>
    <lineage>
        <taxon>Eukaryota</taxon>
        <taxon>Viridiplantae</taxon>
        <taxon>Streptophyta</taxon>
        <taxon>Embryophyta</taxon>
        <taxon>Tracheophyta</taxon>
        <taxon>Spermatophyta</taxon>
        <taxon>Magnoliopsida</taxon>
        <taxon>Ranunculales</taxon>
        <taxon>Papaveraceae</taxon>
        <taxon>Papaveroideae</taxon>
        <taxon>Papaver</taxon>
    </lineage>
</organism>
<proteinExistence type="predicted"/>
<name>A0A4Y7L4H4_PAPSO</name>
<sequence length="105" mass="11383">MMMSVSGSSREAFSVQSFKHMGGMKLVKKTLMFFEAIGYTLVLIITSQITSPAAPCKRSLVFAQVPHLSVHREFRDSMETDASASSNCQGIGGNPRAKNAELLGK</sequence>
<feature type="region of interest" description="Disordered" evidence="1">
    <location>
        <begin position="79"/>
        <end position="105"/>
    </location>
</feature>
<gene>
    <name evidence="2" type="ORF">C5167_003753</name>
</gene>
<dbReference type="Gramene" id="RZC79532">
    <property type="protein sequence ID" value="RZC79532"/>
    <property type="gene ID" value="C5167_003753"/>
</dbReference>
<dbReference type="EMBL" id="CM010723">
    <property type="protein sequence ID" value="RZC79532.1"/>
    <property type="molecule type" value="Genomic_DNA"/>
</dbReference>
<accession>A0A4Y7L4H4</accession>
<feature type="compositionally biased region" description="Polar residues" evidence="1">
    <location>
        <begin position="80"/>
        <end position="89"/>
    </location>
</feature>
<reference evidence="2 3" key="1">
    <citation type="journal article" date="2018" name="Science">
        <title>The opium poppy genome and morphinan production.</title>
        <authorList>
            <person name="Guo L."/>
            <person name="Winzer T."/>
            <person name="Yang X."/>
            <person name="Li Y."/>
            <person name="Ning Z."/>
            <person name="He Z."/>
            <person name="Teodor R."/>
            <person name="Lu Y."/>
            <person name="Bowser T.A."/>
            <person name="Graham I.A."/>
            <person name="Ye K."/>
        </authorList>
    </citation>
    <scope>NUCLEOTIDE SEQUENCE [LARGE SCALE GENOMIC DNA]</scope>
    <source>
        <strain evidence="3">cv. HN1</strain>
        <tissue evidence="2">Leaves</tissue>
    </source>
</reference>
<evidence type="ECO:0000313" key="2">
    <source>
        <dbReference type="EMBL" id="RZC79532.1"/>
    </source>
</evidence>
<evidence type="ECO:0000256" key="1">
    <source>
        <dbReference type="SAM" id="MobiDB-lite"/>
    </source>
</evidence>